<proteinExistence type="predicted"/>
<dbReference type="EMBL" id="JBAMMX010000007">
    <property type="protein sequence ID" value="KAK6935830.1"/>
    <property type="molecule type" value="Genomic_DNA"/>
</dbReference>
<name>A0AAN8VKG3_9MAGN</name>
<dbReference type="Proteomes" id="UP001370490">
    <property type="component" value="Unassembled WGS sequence"/>
</dbReference>
<dbReference type="InterPro" id="IPR040389">
    <property type="entry name" value="SMR"/>
</dbReference>
<dbReference type="GO" id="GO:0005634">
    <property type="term" value="C:nucleus"/>
    <property type="evidence" value="ECO:0007669"/>
    <property type="project" value="TreeGrafter"/>
</dbReference>
<keyword evidence="1" id="KW-0649">Protein kinase inhibitor</keyword>
<dbReference type="AlphaFoldDB" id="A0AAN8VKG3"/>
<organism evidence="3 4">
    <name type="scientific">Dillenia turbinata</name>
    <dbReference type="NCBI Taxonomy" id="194707"/>
    <lineage>
        <taxon>Eukaryota</taxon>
        <taxon>Viridiplantae</taxon>
        <taxon>Streptophyta</taxon>
        <taxon>Embryophyta</taxon>
        <taxon>Tracheophyta</taxon>
        <taxon>Spermatophyta</taxon>
        <taxon>Magnoliopsida</taxon>
        <taxon>eudicotyledons</taxon>
        <taxon>Gunneridae</taxon>
        <taxon>Pentapetalae</taxon>
        <taxon>Dilleniales</taxon>
        <taxon>Dilleniaceae</taxon>
        <taxon>Dillenia</taxon>
    </lineage>
</organism>
<gene>
    <name evidence="3" type="ORF">RJ641_032860</name>
</gene>
<keyword evidence="2" id="KW-0131">Cell cycle</keyword>
<reference evidence="3 4" key="1">
    <citation type="submission" date="2023-12" db="EMBL/GenBank/DDBJ databases">
        <title>A high-quality genome assembly for Dillenia turbinata (Dilleniales).</title>
        <authorList>
            <person name="Chanderbali A."/>
        </authorList>
    </citation>
    <scope>NUCLEOTIDE SEQUENCE [LARGE SCALE GENOMIC DNA]</scope>
    <source>
        <strain evidence="3">LSX21</strain>
        <tissue evidence="3">Leaf</tissue>
    </source>
</reference>
<dbReference type="GO" id="GO:0004860">
    <property type="term" value="F:protein kinase inhibitor activity"/>
    <property type="evidence" value="ECO:0007669"/>
    <property type="project" value="UniProtKB-KW"/>
</dbReference>
<keyword evidence="4" id="KW-1185">Reference proteome</keyword>
<dbReference type="PANTHER" id="PTHR33142">
    <property type="entry name" value="CYCLIN-DEPENDENT PROTEIN KINASE INHIBITOR SMR13"/>
    <property type="match status" value="1"/>
</dbReference>
<evidence type="ECO:0000256" key="2">
    <source>
        <dbReference type="ARBA" id="ARBA00023306"/>
    </source>
</evidence>
<sequence length="109" mass="12202">MEIIVAKRYDAVGSYATAVVEDGCATPRHDGCRIRCDLMCPPPPKKKPLGFEGQRRDPPKEGFFQPPDLELLFTVPPRGQACDAYVDWEMSYFLLRGAMESLLQRGSPV</sequence>
<evidence type="ECO:0000313" key="4">
    <source>
        <dbReference type="Proteomes" id="UP001370490"/>
    </source>
</evidence>
<evidence type="ECO:0000313" key="3">
    <source>
        <dbReference type="EMBL" id="KAK6935830.1"/>
    </source>
</evidence>
<dbReference type="PANTHER" id="PTHR33142:SF15">
    <property type="entry name" value="CYCLIN-DEPENDENT PROTEIN KINASE INHIBITOR SMR4"/>
    <property type="match status" value="1"/>
</dbReference>
<protein>
    <submittedName>
        <fullName evidence="3">Uncharacterized protein</fullName>
    </submittedName>
</protein>
<comment type="caution">
    <text evidence="3">The sequence shown here is derived from an EMBL/GenBank/DDBJ whole genome shotgun (WGS) entry which is preliminary data.</text>
</comment>
<accession>A0AAN8VKG3</accession>
<evidence type="ECO:0000256" key="1">
    <source>
        <dbReference type="ARBA" id="ARBA00023013"/>
    </source>
</evidence>
<dbReference type="GO" id="GO:0032875">
    <property type="term" value="P:regulation of DNA endoreduplication"/>
    <property type="evidence" value="ECO:0007669"/>
    <property type="project" value="InterPro"/>
</dbReference>